<dbReference type="EMBL" id="HBGA01123117">
    <property type="protein sequence ID" value="CAD9034273.1"/>
    <property type="molecule type" value="Transcribed_RNA"/>
</dbReference>
<gene>
    <name evidence="1" type="ORF">EGYM00392_LOCUS45423</name>
</gene>
<proteinExistence type="predicted"/>
<dbReference type="AlphaFoldDB" id="A0A7S1J752"/>
<protein>
    <submittedName>
        <fullName evidence="1">Uncharacterized protein</fullName>
    </submittedName>
</protein>
<evidence type="ECO:0000313" key="1">
    <source>
        <dbReference type="EMBL" id="CAD9034273.1"/>
    </source>
</evidence>
<accession>A0A7S1J752</accession>
<reference evidence="1" key="1">
    <citation type="submission" date="2021-01" db="EMBL/GenBank/DDBJ databases">
        <authorList>
            <person name="Corre E."/>
            <person name="Pelletier E."/>
            <person name="Niang G."/>
            <person name="Scheremetjew M."/>
            <person name="Finn R."/>
            <person name="Kale V."/>
            <person name="Holt S."/>
            <person name="Cochrane G."/>
            <person name="Meng A."/>
            <person name="Brown T."/>
            <person name="Cohen L."/>
        </authorList>
    </citation>
    <scope>NUCLEOTIDE SEQUENCE</scope>
    <source>
        <strain evidence="1">NIES-381</strain>
    </source>
</reference>
<sequence>MVLTEQHIAGSQLPALLMQAENRAETFKYSHAWSLGSDGYLLHDDSTIKKTHSTCSGDPGIDDTAPSVGTKRNPAYAVLGWFMIRPAVGINRAVQLLPNMARHRWAVPSPCSVFGRGLDGRFRR</sequence>
<name>A0A7S1J752_9EUGL</name>
<organism evidence="1">
    <name type="scientific">Eutreptiella gymnastica</name>
    <dbReference type="NCBI Taxonomy" id="73025"/>
    <lineage>
        <taxon>Eukaryota</taxon>
        <taxon>Discoba</taxon>
        <taxon>Euglenozoa</taxon>
        <taxon>Euglenida</taxon>
        <taxon>Spirocuta</taxon>
        <taxon>Euglenophyceae</taxon>
        <taxon>Eutreptiales</taxon>
        <taxon>Eutreptiaceae</taxon>
        <taxon>Eutreptiella</taxon>
    </lineage>
</organism>